<dbReference type="InterPro" id="IPR036259">
    <property type="entry name" value="MFS_trans_sf"/>
</dbReference>
<accession>A0A9X2AL72</accession>
<dbReference type="GO" id="GO:0005886">
    <property type="term" value="C:plasma membrane"/>
    <property type="evidence" value="ECO:0007669"/>
    <property type="project" value="TreeGrafter"/>
</dbReference>
<feature type="transmembrane region" description="Helical" evidence="5">
    <location>
        <begin position="292"/>
        <end position="310"/>
    </location>
</feature>
<dbReference type="EMBL" id="JALGBI010000001">
    <property type="protein sequence ID" value="MCJ0762004.1"/>
    <property type="molecule type" value="Genomic_DNA"/>
</dbReference>
<dbReference type="PANTHER" id="PTHR23501:SF38">
    <property type="entry name" value="PERMEASE"/>
    <property type="match status" value="1"/>
</dbReference>
<feature type="transmembrane region" description="Helical" evidence="5">
    <location>
        <begin position="37"/>
        <end position="54"/>
    </location>
</feature>
<feature type="transmembrane region" description="Helical" evidence="5">
    <location>
        <begin position="66"/>
        <end position="83"/>
    </location>
</feature>
<keyword evidence="4 5" id="KW-0472">Membrane</keyword>
<evidence type="ECO:0000313" key="8">
    <source>
        <dbReference type="Proteomes" id="UP001139447"/>
    </source>
</evidence>
<evidence type="ECO:0000256" key="4">
    <source>
        <dbReference type="ARBA" id="ARBA00023136"/>
    </source>
</evidence>
<dbReference type="GO" id="GO:0022857">
    <property type="term" value="F:transmembrane transporter activity"/>
    <property type="evidence" value="ECO:0007669"/>
    <property type="project" value="InterPro"/>
</dbReference>
<reference evidence="7" key="1">
    <citation type="submission" date="2022-03" db="EMBL/GenBank/DDBJ databases">
        <authorList>
            <person name="Woo C.Y."/>
        </authorList>
    </citation>
    <scope>NUCLEOTIDE SEQUENCE</scope>
    <source>
        <strain evidence="7">CYS-02</strain>
    </source>
</reference>
<dbReference type="SUPFAM" id="SSF103473">
    <property type="entry name" value="MFS general substrate transporter"/>
    <property type="match status" value="1"/>
</dbReference>
<dbReference type="PANTHER" id="PTHR23501">
    <property type="entry name" value="MAJOR FACILITATOR SUPERFAMILY"/>
    <property type="match status" value="1"/>
</dbReference>
<evidence type="ECO:0000256" key="5">
    <source>
        <dbReference type="SAM" id="Phobius"/>
    </source>
</evidence>
<feature type="domain" description="Major facilitator superfamily (MFS) profile" evidence="6">
    <location>
        <begin position="1"/>
        <end position="495"/>
    </location>
</feature>
<sequence>MALLALVTSVEFLESIMFVFASRHIMGGVDADPRSFALAQAAYAVGSMLMILKQQWLARRFGYRRYLTAALGLFMAGTLLAATSDSLAQLLAARFVQGVSAGAFFTSCRILVPLMFTPAERPRAMKWFMIGIFIAGALGPVAAAWLIDHGSWRDVFYGVLPLAALGLLGCWLLLPDAEPSREDTGWSLAPLLVFGAAAVALQWGFSEARFDIFSHPAHVLALALLGAGLLAAFLRHQHRHPTPLLQLRALGNPVYLTGLAFYFLYYLVSTLNGYVFPVFAGQALGLPLDVTGWLNSLAGLVSLGAALIYMRFGARTPRKKPLILAGLALMAAAALWLSRLPPAAGLGTLLPGLIGKGLFGVLVVIPIAGLTFRELRAEDFPHGYQSKNLLRQVAQSFASAFGAVMLENRQFVVHGALSDALGRHPAQAASWMDSVKGAFAASGLDPAQASQAASAQLAGLLDQQALLIASEDLYRLIAVLALLMGVALLVQRRLR</sequence>
<gene>
    <name evidence="7" type="ORF">MMF98_02155</name>
</gene>
<evidence type="ECO:0000256" key="1">
    <source>
        <dbReference type="ARBA" id="ARBA00004141"/>
    </source>
</evidence>
<feature type="transmembrane region" description="Helical" evidence="5">
    <location>
        <begin position="128"/>
        <end position="149"/>
    </location>
</feature>
<keyword evidence="8" id="KW-1185">Reference proteome</keyword>
<feature type="transmembrane region" description="Helical" evidence="5">
    <location>
        <begin position="254"/>
        <end position="280"/>
    </location>
</feature>
<keyword evidence="2 5" id="KW-0812">Transmembrane</keyword>
<feature type="transmembrane region" description="Helical" evidence="5">
    <location>
        <begin position="473"/>
        <end position="490"/>
    </location>
</feature>
<dbReference type="RefSeq" id="WP_243307264.1">
    <property type="nucleotide sequence ID" value="NZ_JALGBI010000001.1"/>
</dbReference>
<feature type="transmembrane region" description="Helical" evidence="5">
    <location>
        <begin position="353"/>
        <end position="372"/>
    </location>
</feature>
<feature type="transmembrane region" description="Helical" evidence="5">
    <location>
        <begin position="95"/>
        <end position="116"/>
    </location>
</feature>
<dbReference type="Gene3D" id="1.20.1720.10">
    <property type="entry name" value="Multidrug resistance protein D"/>
    <property type="match status" value="1"/>
</dbReference>
<evidence type="ECO:0000256" key="3">
    <source>
        <dbReference type="ARBA" id="ARBA00022989"/>
    </source>
</evidence>
<dbReference type="Gene3D" id="1.20.1250.20">
    <property type="entry name" value="MFS general substrate transporter like domains"/>
    <property type="match status" value="1"/>
</dbReference>
<dbReference type="PROSITE" id="PS50850">
    <property type="entry name" value="MFS"/>
    <property type="match status" value="1"/>
</dbReference>
<feature type="transmembrane region" description="Helical" evidence="5">
    <location>
        <begin position="186"/>
        <end position="205"/>
    </location>
</feature>
<dbReference type="Proteomes" id="UP001139447">
    <property type="component" value="Unassembled WGS sequence"/>
</dbReference>
<feature type="transmembrane region" description="Helical" evidence="5">
    <location>
        <begin position="322"/>
        <end position="341"/>
    </location>
</feature>
<evidence type="ECO:0000313" key="7">
    <source>
        <dbReference type="EMBL" id="MCJ0762004.1"/>
    </source>
</evidence>
<proteinExistence type="predicted"/>
<dbReference type="Pfam" id="PF07690">
    <property type="entry name" value="MFS_1"/>
    <property type="match status" value="1"/>
</dbReference>
<keyword evidence="3 5" id="KW-1133">Transmembrane helix</keyword>
<dbReference type="InterPro" id="IPR011701">
    <property type="entry name" value="MFS"/>
</dbReference>
<feature type="transmembrane region" description="Helical" evidence="5">
    <location>
        <begin position="155"/>
        <end position="174"/>
    </location>
</feature>
<evidence type="ECO:0000259" key="6">
    <source>
        <dbReference type="PROSITE" id="PS50850"/>
    </source>
</evidence>
<feature type="transmembrane region" description="Helical" evidence="5">
    <location>
        <begin position="217"/>
        <end position="234"/>
    </location>
</feature>
<dbReference type="AlphaFoldDB" id="A0A9X2AL72"/>
<name>A0A9X2AL72_9BURK</name>
<evidence type="ECO:0000256" key="2">
    <source>
        <dbReference type="ARBA" id="ARBA00022692"/>
    </source>
</evidence>
<organism evidence="7 8">
    <name type="scientific">Variovorax terrae</name>
    <dbReference type="NCBI Taxonomy" id="2923278"/>
    <lineage>
        <taxon>Bacteria</taxon>
        <taxon>Pseudomonadati</taxon>
        <taxon>Pseudomonadota</taxon>
        <taxon>Betaproteobacteria</taxon>
        <taxon>Burkholderiales</taxon>
        <taxon>Comamonadaceae</taxon>
        <taxon>Variovorax</taxon>
    </lineage>
</organism>
<protein>
    <submittedName>
        <fullName evidence="7">MFS transporter</fullName>
    </submittedName>
</protein>
<comment type="caution">
    <text evidence="7">The sequence shown here is derived from an EMBL/GenBank/DDBJ whole genome shotgun (WGS) entry which is preliminary data.</text>
</comment>
<comment type="subcellular location">
    <subcellularLocation>
        <location evidence="1">Membrane</location>
        <topology evidence="1">Multi-pass membrane protein</topology>
    </subcellularLocation>
</comment>
<dbReference type="InterPro" id="IPR020846">
    <property type="entry name" value="MFS_dom"/>
</dbReference>